<protein>
    <recommendedName>
        <fullName evidence="4">ASTRA-associated protein 1</fullName>
    </recommendedName>
</protein>
<dbReference type="Gene3D" id="2.130.10.10">
    <property type="entry name" value="YVTN repeat-like/Quinoprotein amine dehydrogenase"/>
    <property type="match status" value="2"/>
</dbReference>
<keyword evidence="6" id="KW-1185">Reference proteome</keyword>
<sequence length="371" mass="40836">MPPLSPTWIVRHHAPVAIHAVALVNDGKDLIVGDAKGRISVTSMSNFRPHVFWQAHQDTILRADAWYGFLVTHGRDNKICVWRMPSEQVPAALTSSLAKDLPEPTLVLTLDVNALNYCAYDMTVQACTQDGLKGWVAVPHTLESAWIDVYELPSKRRIVEALGRQDVLRTGAERPAIVMALQCCRTNDGHTLCAGYEDGTIQAWTFDYDWTPTLLWTHKPHAESVMALALAPDRTYVVSVGADRALVQTALLADALPRSYDATRPGHASVAIDARGHTMAVGCWSSKTHLYTLPSMSKTMTLPYHKEGIYAVAYSRYGPTHTLAVHQNDSDCSSEDDQNSTKAPTHEILACGSKDGRVSLWNIPTTGPDER</sequence>
<evidence type="ECO:0000256" key="4">
    <source>
        <dbReference type="ARBA" id="ARBA00040563"/>
    </source>
</evidence>
<dbReference type="InterPro" id="IPR036322">
    <property type="entry name" value="WD40_repeat_dom_sf"/>
</dbReference>
<evidence type="ECO:0000313" key="5">
    <source>
        <dbReference type="EMBL" id="KOS14940.1"/>
    </source>
</evidence>
<evidence type="ECO:0000256" key="2">
    <source>
        <dbReference type="ARBA" id="ARBA00022737"/>
    </source>
</evidence>
<dbReference type="AlphaFoldDB" id="A0A0M8MW26"/>
<dbReference type="RefSeq" id="XP_017992572.1">
    <property type="nucleotide sequence ID" value="XM_018135571.1"/>
</dbReference>
<evidence type="ECO:0000256" key="1">
    <source>
        <dbReference type="ARBA" id="ARBA00022574"/>
    </source>
</evidence>
<dbReference type="PANTHER" id="PTHR19854">
    <property type="entry name" value="TRANSDUCIN BETA-LIKE 3"/>
    <property type="match status" value="1"/>
</dbReference>
<comment type="caution">
    <text evidence="5">The sequence shown here is derived from an EMBL/GenBank/DDBJ whole genome shotgun (WGS) entry which is preliminary data.</text>
</comment>
<dbReference type="InterPro" id="IPR015943">
    <property type="entry name" value="WD40/YVTN_repeat-like_dom_sf"/>
</dbReference>
<evidence type="ECO:0000313" key="6">
    <source>
        <dbReference type="Proteomes" id="UP000037751"/>
    </source>
</evidence>
<dbReference type="EMBL" id="LGAV01000003">
    <property type="protein sequence ID" value="KOS14940.1"/>
    <property type="molecule type" value="Genomic_DNA"/>
</dbReference>
<dbReference type="GeneID" id="28727446"/>
<gene>
    <name evidence="5" type="ORF">Malapachy_1060</name>
</gene>
<evidence type="ECO:0000256" key="3">
    <source>
        <dbReference type="ARBA" id="ARBA00037931"/>
    </source>
</evidence>
<dbReference type="VEuPathDB" id="FungiDB:Malapachy_1060"/>
<comment type="similarity">
    <text evidence="3">Belongs to the WD repeat ASA1 family.</text>
</comment>
<dbReference type="STRING" id="77020.A0A0M8MW26"/>
<dbReference type="PANTHER" id="PTHR19854:SF1">
    <property type="entry name" value="GUANINE NUCLEOTIDE-BINDING PROTEIN SUBUNIT BETA-LIKE PROTEIN 1"/>
    <property type="match status" value="1"/>
</dbReference>
<dbReference type="InterPro" id="IPR001680">
    <property type="entry name" value="WD40_rpt"/>
</dbReference>
<accession>A0A0M8MW26</accession>
<keyword evidence="2" id="KW-0677">Repeat</keyword>
<dbReference type="OrthoDB" id="7668193at2759"/>
<organism evidence="5 6">
    <name type="scientific">Malassezia pachydermatis</name>
    <dbReference type="NCBI Taxonomy" id="77020"/>
    <lineage>
        <taxon>Eukaryota</taxon>
        <taxon>Fungi</taxon>
        <taxon>Dikarya</taxon>
        <taxon>Basidiomycota</taxon>
        <taxon>Ustilaginomycotina</taxon>
        <taxon>Malasseziomycetes</taxon>
        <taxon>Malasseziales</taxon>
        <taxon>Malasseziaceae</taxon>
        <taxon>Malassezia</taxon>
    </lineage>
</organism>
<dbReference type="Proteomes" id="UP000037751">
    <property type="component" value="Unassembled WGS sequence"/>
</dbReference>
<dbReference type="Pfam" id="PF00400">
    <property type="entry name" value="WD40"/>
    <property type="match status" value="2"/>
</dbReference>
<reference evidence="5 6" key="1">
    <citation type="submission" date="2015-07" db="EMBL/GenBank/DDBJ databases">
        <title>Draft Genome Sequence of Malassezia furfur CBS1878 and Malassezia pachydermatis CBS1879.</title>
        <authorList>
            <person name="Triana S."/>
            <person name="Ohm R."/>
            <person name="Gonzalez A."/>
            <person name="DeCock H."/>
            <person name="Restrepo S."/>
            <person name="Celis A."/>
        </authorList>
    </citation>
    <scope>NUCLEOTIDE SEQUENCE [LARGE SCALE GENOMIC DNA]</scope>
    <source>
        <strain evidence="5 6">CBS 1879</strain>
    </source>
</reference>
<name>A0A0M8MW26_9BASI</name>
<proteinExistence type="inferred from homology"/>
<dbReference type="SUPFAM" id="SSF50978">
    <property type="entry name" value="WD40 repeat-like"/>
    <property type="match status" value="1"/>
</dbReference>
<keyword evidence="1" id="KW-0853">WD repeat</keyword>
<dbReference type="SMART" id="SM00320">
    <property type="entry name" value="WD40"/>
    <property type="match status" value="6"/>
</dbReference>